<organism evidence="1 2">
    <name type="scientific">Thioploca ingrica</name>
    <dbReference type="NCBI Taxonomy" id="40754"/>
    <lineage>
        <taxon>Bacteria</taxon>
        <taxon>Pseudomonadati</taxon>
        <taxon>Pseudomonadota</taxon>
        <taxon>Gammaproteobacteria</taxon>
        <taxon>Thiotrichales</taxon>
        <taxon>Thiotrichaceae</taxon>
        <taxon>Thioploca</taxon>
    </lineage>
</organism>
<dbReference type="OrthoDB" id="7632458at2"/>
<dbReference type="EMBL" id="AP014633">
    <property type="protein sequence ID" value="BAP55339.1"/>
    <property type="molecule type" value="Genomic_DNA"/>
</dbReference>
<dbReference type="HOGENOM" id="CLU_952705_0_0_6"/>
<accession>A0A090AEJ1</accession>
<name>A0A090AEJ1_9GAMM</name>
<dbReference type="Proteomes" id="UP000031623">
    <property type="component" value="Chromosome"/>
</dbReference>
<evidence type="ECO:0008006" key="3">
    <source>
        <dbReference type="Google" id="ProtNLM"/>
    </source>
</evidence>
<proteinExistence type="predicted"/>
<dbReference type="AlphaFoldDB" id="A0A090AEJ1"/>
<dbReference type="STRING" id="40754.THII_1042"/>
<evidence type="ECO:0000313" key="2">
    <source>
        <dbReference type="Proteomes" id="UP000031623"/>
    </source>
</evidence>
<evidence type="ECO:0000313" key="1">
    <source>
        <dbReference type="EMBL" id="BAP55339.1"/>
    </source>
</evidence>
<dbReference type="KEGG" id="tig:THII_1042"/>
<protein>
    <recommendedName>
        <fullName evidence="3">General secretion pathway protein L</fullName>
    </recommendedName>
</protein>
<keyword evidence="2" id="KW-1185">Reference proteome</keyword>
<gene>
    <name evidence="1" type="ORF">THII_1042</name>
</gene>
<reference evidence="1 2" key="1">
    <citation type="journal article" date="2014" name="ISME J.">
        <title>Ecophysiology of Thioploca ingrica as revealed by the complete genome sequence supplemented with proteomic evidence.</title>
        <authorList>
            <person name="Kojima H."/>
            <person name="Ogura Y."/>
            <person name="Yamamoto N."/>
            <person name="Togashi T."/>
            <person name="Mori H."/>
            <person name="Watanabe T."/>
            <person name="Nemoto F."/>
            <person name="Kurokawa K."/>
            <person name="Hayashi T."/>
            <person name="Fukui M."/>
        </authorList>
    </citation>
    <scope>NUCLEOTIDE SEQUENCE [LARGE SCALE GENOMIC DNA]</scope>
</reference>
<sequence>MRPQFFSTQRYLQRRYDVIIPPERARGRREWVISRGLCHYRCFTLKDIPVNRREPVLQLQIQQWSPFPEYGSYIVWRGEQAQVWIWDQVIQQNKWLETGLKKATLLPETVLQIRPTTETTQLLQCIEGYEGQIWQQGVLVGSRWWSSKPSPAEWSLFQRAHGLAAHSQLSMILVAAPLLNRPWGRAPHRLNKFSFLYKESTWITSSVAIMTVILTWQSISIVKWQHSVNQIQQQIETLNEQVTPILTARTQALANRQRFEQLLALSTAQPLQLELMAKVAEKLPKNKVHFINWSYQLKELRFTIEADEQIDPTQYIKTFQSLPFLTEVKVDTFTDPKKLILKMRVEPSQL</sequence>